<gene>
    <name evidence="2" type="ORF">S12H4_24295</name>
</gene>
<name>X1R7X8_9ZZZZ</name>
<accession>X1R7X8</accession>
<dbReference type="AlphaFoldDB" id="X1R7X8"/>
<keyword evidence="1" id="KW-0472">Membrane</keyword>
<evidence type="ECO:0000256" key="1">
    <source>
        <dbReference type="SAM" id="Phobius"/>
    </source>
</evidence>
<reference evidence="2" key="1">
    <citation type="journal article" date="2014" name="Front. Microbiol.">
        <title>High frequency of phylogenetically diverse reductive dehalogenase-homologous genes in deep subseafloor sedimentary metagenomes.</title>
        <authorList>
            <person name="Kawai M."/>
            <person name="Futagami T."/>
            <person name="Toyoda A."/>
            <person name="Takaki Y."/>
            <person name="Nishi S."/>
            <person name="Hori S."/>
            <person name="Arai W."/>
            <person name="Tsubouchi T."/>
            <person name="Morono Y."/>
            <person name="Uchiyama I."/>
            <person name="Ito T."/>
            <person name="Fujiyama A."/>
            <person name="Inagaki F."/>
            <person name="Takami H."/>
        </authorList>
    </citation>
    <scope>NUCLEOTIDE SEQUENCE</scope>
    <source>
        <strain evidence="2">Expedition CK06-06</strain>
    </source>
</reference>
<protein>
    <submittedName>
        <fullName evidence="2">Uncharacterized protein</fullName>
    </submittedName>
</protein>
<comment type="caution">
    <text evidence="2">The sequence shown here is derived from an EMBL/GenBank/DDBJ whole genome shotgun (WGS) entry which is preliminary data.</text>
</comment>
<keyword evidence="1" id="KW-1133">Transmembrane helix</keyword>
<evidence type="ECO:0000313" key="2">
    <source>
        <dbReference type="EMBL" id="GAI76648.1"/>
    </source>
</evidence>
<feature type="transmembrane region" description="Helical" evidence="1">
    <location>
        <begin position="6"/>
        <end position="25"/>
    </location>
</feature>
<sequence>RQAQIIILEILKFIPVIIIFAFLDLGKNISFSDSFLVLDKVVFLDSP</sequence>
<feature type="non-terminal residue" evidence="2">
    <location>
        <position position="1"/>
    </location>
</feature>
<dbReference type="EMBL" id="BARW01013145">
    <property type="protein sequence ID" value="GAI76648.1"/>
    <property type="molecule type" value="Genomic_DNA"/>
</dbReference>
<organism evidence="2">
    <name type="scientific">marine sediment metagenome</name>
    <dbReference type="NCBI Taxonomy" id="412755"/>
    <lineage>
        <taxon>unclassified sequences</taxon>
        <taxon>metagenomes</taxon>
        <taxon>ecological metagenomes</taxon>
    </lineage>
</organism>
<proteinExistence type="predicted"/>
<keyword evidence="1" id="KW-0812">Transmembrane</keyword>